<evidence type="ECO:0000256" key="8">
    <source>
        <dbReference type="SAM" id="Phobius"/>
    </source>
</evidence>
<dbReference type="EMBL" id="CP041969">
    <property type="protein sequence ID" value="QMV40323.1"/>
    <property type="molecule type" value="Genomic_DNA"/>
</dbReference>
<evidence type="ECO:0000256" key="3">
    <source>
        <dbReference type="ARBA" id="ARBA00022448"/>
    </source>
</evidence>
<evidence type="ECO:0000259" key="9">
    <source>
        <dbReference type="PROSITE" id="PS51012"/>
    </source>
</evidence>
<dbReference type="PANTHER" id="PTHR30294:SF45">
    <property type="entry name" value="LINEARMYCIN RESISTANCE PERMEASE PROTEIN LNRN"/>
    <property type="match status" value="1"/>
</dbReference>
<keyword evidence="6 8" id="KW-1133">Transmembrane helix</keyword>
<feature type="transmembrane region" description="Helical" evidence="8">
    <location>
        <begin position="233"/>
        <end position="260"/>
    </location>
</feature>
<dbReference type="Pfam" id="PF12698">
    <property type="entry name" value="ABC2_membrane_3"/>
    <property type="match status" value="1"/>
</dbReference>
<proteinExistence type="inferred from homology"/>
<dbReference type="InterPro" id="IPR047817">
    <property type="entry name" value="ABC2_TM_bact-type"/>
</dbReference>
<evidence type="ECO:0000313" key="11">
    <source>
        <dbReference type="Proteomes" id="UP000515679"/>
    </source>
</evidence>
<dbReference type="KEGG" id="cchl:FPL14_03225"/>
<evidence type="ECO:0000256" key="1">
    <source>
        <dbReference type="ARBA" id="ARBA00004651"/>
    </source>
</evidence>
<gene>
    <name evidence="10" type="ORF">FPL14_03225</name>
</gene>
<feature type="transmembrane region" description="Helical" evidence="8">
    <location>
        <begin position="189"/>
        <end position="212"/>
    </location>
</feature>
<dbReference type="GO" id="GO:0140359">
    <property type="term" value="F:ABC-type transporter activity"/>
    <property type="evidence" value="ECO:0007669"/>
    <property type="project" value="InterPro"/>
</dbReference>
<dbReference type="Proteomes" id="UP000515679">
    <property type="component" value="Chromosome"/>
</dbReference>
<dbReference type="InterPro" id="IPR013525">
    <property type="entry name" value="ABC2_TM"/>
</dbReference>
<feature type="transmembrane region" description="Helical" evidence="8">
    <location>
        <begin position="305"/>
        <end position="324"/>
    </location>
</feature>
<organism evidence="10 11">
    <name type="scientific">Cohnella cholangitidis</name>
    <dbReference type="NCBI Taxonomy" id="2598458"/>
    <lineage>
        <taxon>Bacteria</taxon>
        <taxon>Bacillati</taxon>
        <taxon>Bacillota</taxon>
        <taxon>Bacilli</taxon>
        <taxon>Bacillales</taxon>
        <taxon>Paenibacillaceae</taxon>
        <taxon>Cohnella</taxon>
    </lineage>
</organism>
<evidence type="ECO:0000256" key="2">
    <source>
        <dbReference type="ARBA" id="ARBA00007783"/>
    </source>
</evidence>
<evidence type="ECO:0000256" key="4">
    <source>
        <dbReference type="ARBA" id="ARBA00022475"/>
    </source>
</evidence>
<comment type="similarity">
    <text evidence="2">Belongs to the ABC-2 integral membrane protein family.</text>
</comment>
<protein>
    <submittedName>
        <fullName evidence="10">ABC transporter permease</fullName>
    </submittedName>
</protein>
<evidence type="ECO:0000313" key="10">
    <source>
        <dbReference type="EMBL" id="QMV40323.1"/>
    </source>
</evidence>
<evidence type="ECO:0000256" key="5">
    <source>
        <dbReference type="ARBA" id="ARBA00022692"/>
    </source>
</evidence>
<keyword evidence="5 8" id="KW-0812">Transmembrane</keyword>
<keyword evidence="11" id="KW-1185">Reference proteome</keyword>
<evidence type="ECO:0000256" key="7">
    <source>
        <dbReference type="ARBA" id="ARBA00023136"/>
    </source>
</evidence>
<dbReference type="InterPro" id="IPR051449">
    <property type="entry name" value="ABC-2_transporter_component"/>
</dbReference>
<reference evidence="10 11" key="1">
    <citation type="submission" date="2019-07" db="EMBL/GenBank/DDBJ databases">
        <authorList>
            <person name="Kim J.K."/>
            <person name="Cheong H.-M."/>
            <person name="Choi Y."/>
            <person name="Hwang K.J."/>
            <person name="Lee S."/>
            <person name="Choi C."/>
        </authorList>
    </citation>
    <scope>NUCLEOTIDE SEQUENCE [LARGE SCALE GENOMIC DNA]</scope>
    <source>
        <strain evidence="10 11">KS 22</strain>
    </source>
</reference>
<dbReference type="AlphaFoldDB" id="A0A7G5BTN9"/>
<dbReference type="PANTHER" id="PTHR30294">
    <property type="entry name" value="MEMBRANE COMPONENT OF ABC TRANSPORTER YHHJ-RELATED"/>
    <property type="match status" value="1"/>
</dbReference>
<dbReference type="RefSeq" id="WP_182301677.1">
    <property type="nucleotide sequence ID" value="NZ_CP041969.1"/>
</dbReference>
<dbReference type="Gene3D" id="3.40.1710.10">
    <property type="entry name" value="abc type-2 transporter like domain"/>
    <property type="match status" value="1"/>
</dbReference>
<keyword evidence="4" id="KW-1003">Cell membrane</keyword>
<feature type="domain" description="ABC transmembrane type-2" evidence="9">
    <location>
        <begin position="146"/>
        <end position="380"/>
    </location>
</feature>
<keyword evidence="3" id="KW-0813">Transport</keyword>
<keyword evidence="7 8" id="KW-0472">Membrane</keyword>
<evidence type="ECO:0000256" key="6">
    <source>
        <dbReference type="ARBA" id="ARBA00022989"/>
    </source>
</evidence>
<name>A0A7G5BTN9_9BACL</name>
<feature type="transmembrane region" description="Helical" evidence="8">
    <location>
        <begin position="355"/>
        <end position="377"/>
    </location>
</feature>
<comment type="subcellular location">
    <subcellularLocation>
        <location evidence="1">Cell membrane</location>
        <topology evidence="1">Multi-pass membrane protein</topology>
    </subcellularLocation>
</comment>
<feature type="transmembrane region" description="Helical" evidence="8">
    <location>
        <begin position="21"/>
        <end position="40"/>
    </location>
</feature>
<sequence>MNSFIIAKLNVRRTIGSRKGFISLVLLPVLVVSVIIGLFGQTSDEIVPLAVKNEDGNWLSDEVVASVLAVETYRVSEPKGDLEQLKQEAYEGKWGAVIYIPPGFTDKLLRNESASVQLFRKNEQMWNVSLGMTITETTERIARNIRLAALANPEPSRQAELVRELLKQQRDNGPIIAKEHLVKRFSNTFVLVIGLMLMFVMMMVNQSIHGVMEDRGNRTMLRIYSAPVRTWEIALGNFLGCMTLGTLQLLAILILSRYIIGFDIGIPFGKLLVIMEFFLLAAVGISTAAAGIIKNYAQLSSINNLIVIPTCMISGCFWPVSLMPDFMQKLSNFMPQRWAIVALEEVSSGAALSEVALHIGILLLFGIVLLAYGAAVLKPAQN</sequence>
<feature type="transmembrane region" description="Helical" evidence="8">
    <location>
        <begin position="272"/>
        <end position="293"/>
    </location>
</feature>
<dbReference type="GO" id="GO:0005886">
    <property type="term" value="C:plasma membrane"/>
    <property type="evidence" value="ECO:0007669"/>
    <property type="project" value="UniProtKB-SubCell"/>
</dbReference>
<dbReference type="PROSITE" id="PS51012">
    <property type="entry name" value="ABC_TM2"/>
    <property type="match status" value="1"/>
</dbReference>
<accession>A0A7G5BTN9</accession>